<name>A0ABY5YH93_9DEIO</name>
<dbReference type="EMBL" id="CP104213">
    <property type="protein sequence ID" value="UWX63462.1"/>
    <property type="molecule type" value="Genomic_DNA"/>
</dbReference>
<evidence type="ECO:0000256" key="5">
    <source>
        <dbReference type="ARBA" id="ARBA00023172"/>
    </source>
</evidence>
<evidence type="ECO:0000256" key="4">
    <source>
        <dbReference type="ARBA" id="ARBA00023125"/>
    </source>
</evidence>
<evidence type="ECO:0000259" key="6">
    <source>
        <dbReference type="Pfam" id="PF01385"/>
    </source>
</evidence>
<dbReference type="PANTHER" id="PTHR30405:SF11">
    <property type="entry name" value="RNA-GUIDED DNA ENDONUCLEASE RV2885C-RELATED"/>
    <property type="match status" value="1"/>
</dbReference>
<dbReference type="NCBIfam" id="NF040570">
    <property type="entry name" value="guided_TnpB"/>
    <property type="match status" value="1"/>
</dbReference>
<organism evidence="9 10">
    <name type="scientific">Deinococcus rubellus</name>
    <dbReference type="NCBI Taxonomy" id="1889240"/>
    <lineage>
        <taxon>Bacteria</taxon>
        <taxon>Thermotogati</taxon>
        <taxon>Deinococcota</taxon>
        <taxon>Deinococci</taxon>
        <taxon>Deinococcales</taxon>
        <taxon>Deinococcaceae</taxon>
        <taxon>Deinococcus</taxon>
    </lineage>
</organism>
<dbReference type="Pfam" id="PF07282">
    <property type="entry name" value="Cas12f1-like_TNB"/>
    <property type="match status" value="1"/>
</dbReference>
<protein>
    <submittedName>
        <fullName evidence="9">Transposase</fullName>
    </submittedName>
</protein>
<evidence type="ECO:0000256" key="3">
    <source>
        <dbReference type="ARBA" id="ARBA00022578"/>
    </source>
</evidence>
<proteinExistence type="inferred from homology"/>
<evidence type="ECO:0000313" key="10">
    <source>
        <dbReference type="Proteomes" id="UP001060261"/>
    </source>
</evidence>
<keyword evidence="10" id="KW-1185">Reference proteome</keyword>
<evidence type="ECO:0000256" key="1">
    <source>
        <dbReference type="ARBA" id="ARBA00008761"/>
    </source>
</evidence>
<dbReference type="EMBL" id="CP104213">
    <property type="protein sequence ID" value="UWX63389.1"/>
    <property type="molecule type" value="Genomic_DNA"/>
</dbReference>
<gene>
    <name evidence="8" type="ORF">N0D28_11615</name>
    <name evidence="9" type="ORF">N0D28_12010</name>
</gene>
<dbReference type="PANTHER" id="PTHR30405">
    <property type="entry name" value="TRANSPOSASE"/>
    <property type="match status" value="1"/>
</dbReference>
<keyword evidence="4" id="KW-0238">DNA-binding</keyword>
<dbReference type="RefSeq" id="WP_260559677.1">
    <property type="nucleotide sequence ID" value="NZ_BAABEC010000112.1"/>
</dbReference>
<sequence length="419" mass="47371">MPKKPRRDVQRFVRKAALPKSKLLDQLSHASGQLYTQVLVAYWRILRKTGNGKNGRKPVFLSQYGMEALCPKDPDGLLHSHTCGAIVGNFYSSIKSANERKKKGDQKAKYPRRRKWYYKITWKSSGIRLKDSHLILSTGKSSENVILPWTHDLPDMVEIGWKKTGGYEVRAVYEAQAGHVLGNGVAAIDQGELRTATVYDGEKATIYSGRLARSKSRYRAKVIAKLDAKISKTGKGNGKQPSSRRRKKLIRAKRRMTRQIDHQIRDIQHKQSSHLVSTLYNQGVQTVVIGDIRDIRKSMQYGAKANQKLHGWSFGKFRQMVTYKSQRLGMQAVLMDEAYTSQTCPQCAARHKPRGRTYKCKCGYVCDRDAVGAINIRAKYLDSFGKPVVGVMAPPVRGVRFAPHFSRHLKLNTSRTPGL</sequence>
<feature type="domain" description="Cas12f1-like TNB" evidence="7">
    <location>
        <begin position="314"/>
        <end position="376"/>
    </location>
</feature>
<comment type="similarity">
    <text evidence="2">In the N-terminal section; belongs to the transposase 2 family.</text>
</comment>
<comment type="similarity">
    <text evidence="1">In the C-terminal section; belongs to the transposase 35 family.</text>
</comment>
<evidence type="ECO:0000313" key="9">
    <source>
        <dbReference type="EMBL" id="UWX63462.1"/>
    </source>
</evidence>
<evidence type="ECO:0000313" key="8">
    <source>
        <dbReference type="EMBL" id="UWX63389.1"/>
    </source>
</evidence>
<feature type="domain" description="Probable transposase IS891/IS1136/IS1341" evidence="6">
    <location>
        <begin position="181"/>
        <end position="295"/>
    </location>
</feature>
<evidence type="ECO:0000259" key="7">
    <source>
        <dbReference type="Pfam" id="PF07282"/>
    </source>
</evidence>
<evidence type="ECO:0000256" key="2">
    <source>
        <dbReference type="ARBA" id="ARBA00011044"/>
    </source>
</evidence>
<keyword evidence="5" id="KW-0233">DNA recombination</keyword>
<dbReference type="NCBIfam" id="TIGR01766">
    <property type="entry name" value="IS200/IS605 family accessory protein TnpB-like domain"/>
    <property type="match status" value="1"/>
</dbReference>
<reference evidence="9" key="1">
    <citation type="submission" date="2022-09" db="EMBL/GenBank/DDBJ databases">
        <title>genome sequence of Deinococcus rubellus.</title>
        <authorList>
            <person name="Srinivasan S."/>
        </authorList>
    </citation>
    <scope>NUCLEOTIDE SEQUENCE</scope>
    <source>
        <strain evidence="9">Ant6</strain>
    </source>
</reference>
<dbReference type="Pfam" id="PF01385">
    <property type="entry name" value="OrfB_IS605"/>
    <property type="match status" value="1"/>
</dbReference>
<accession>A0ABY5YH93</accession>
<dbReference type="InterPro" id="IPR010095">
    <property type="entry name" value="Cas12f1-like_TNB"/>
</dbReference>
<dbReference type="Proteomes" id="UP001060261">
    <property type="component" value="Chromosome"/>
</dbReference>
<keyword evidence="3" id="KW-0815">Transposition</keyword>
<dbReference type="InterPro" id="IPR051399">
    <property type="entry name" value="RNA-guided_DNA_endo/Transpos"/>
</dbReference>
<dbReference type="InterPro" id="IPR001959">
    <property type="entry name" value="Transposase"/>
</dbReference>